<dbReference type="FunFam" id="3.40.470.10:FF:000001">
    <property type="entry name" value="Uracil-DNA glycosylase"/>
    <property type="match status" value="1"/>
</dbReference>
<dbReference type="InterPro" id="IPR036895">
    <property type="entry name" value="Uracil-DNA_glycosylase-like_sf"/>
</dbReference>
<name>A0A0K0FIC2_STRVS</name>
<dbReference type="SMART" id="SM00986">
    <property type="entry name" value="UDG"/>
    <property type="match status" value="1"/>
</dbReference>
<dbReference type="AlphaFoldDB" id="A0A0K0FIC2"/>
<dbReference type="SMART" id="SM00987">
    <property type="entry name" value="UreE_C"/>
    <property type="match status" value="1"/>
</dbReference>
<keyword evidence="7" id="KW-0496">Mitochondrion</keyword>
<reference evidence="11" key="1">
    <citation type="submission" date="2014-07" db="EMBL/GenBank/DDBJ databases">
        <authorList>
            <person name="Martin A.A"/>
            <person name="De Silva N."/>
        </authorList>
    </citation>
    <scope>NUCLEOTIDE SEQUENCE</scope>
</reference>
<evidence type="ECO:0000256" key="2">
    <source>
        <dbReference type="ARBA" id="ARBA00008184"/>
    </source>
</evidence>
<evidence type="ECO:0000256" key="3">
    <source>
        <dbReference type="ARBA" id="ARBA00012030"/>
    </source>
</evidence>
<dbReference type="InterPro" id="IPR002043">
    <property type="entry name" value="UDG_fam1"/>
</dbReference>
<evidence type="ECO:0000313" key="12">
    <source>
        <dbReference type="WBParaSite" id="SVE_0864100.1"/>
    </source>
</evidence>
<evidence type="ECO:0000313" key="11">
    <source>
        <dbReference type="Proteomes" id="UP000035680"/>
    </source>
</evidence>
<comment type="catalytic activity">
    <reaction evidence="1 7 9">
        <text>Hydrolyzes single-stranded DNA or mismatched double-stranded DNA and polynucleotides, releasing free uracil.</text>
        <dbReference type="EC" id="3.2.2.27"/>
    </reaction>
</comment>
<evidence type="ECO:0000259" key="10">
    <source>
        <dbReference type="SMART" id="SM00986"/>
    </source>
</evidence>
<dbReference type="NCBIfam" id="NF003589">
    <property type="entry name" value="PRK05254.1-2"/>
    <property type="match status" value="1"/>
</dbReference>
<dbReference type="GO" id="GO:0097510">
    <property type="term" value="P:base-excision repair, AP site formation via deaminated base removal"/>
    <property type="evidence" value="ECO:0007669"/>
    <property type="project" value="TreeGrafter"/>
</dbReference>
<protein>
    <recommendedName>
        <fullName evidence="3 7">Uracil-DNA glycosylase</fullName>
        <shortName evidence="7">UDG</shortName>
        <ecNumber evidence="3 7">3.2.2.27</ecNumber>
    </recommendedName>
</protein>
<sequence length="312" mass="35147">MSGRQVKLTELFKTLPNATTATTPNNKLNSTVGVKRKVDEIGSSPSDSPIKKKIEMNDKENTEKNSINLDEFVSVNSSVYSTNSLLAPVKHMKWRLLLGDEMKKKYFIEILSKLNNEVKMSKKIFPPLPLTFNAFAQTNFDDIKVVLIGQDPYHNDNQAHGLCFSVPKTTPPPPSLKNIYTELKENYPDFVIPSHGFLEKWAKNGMFMLNATLTVEAHKANSHSSFGWQTFTDNVIKIISKESKNGIVFLLWGGFAGKKESLIDLKKHRVVKSAHPSPLSARLFRGCKCFKKVDDALVSLGREPFNWNCLNE</sequence>
<dbReference type="HAMAP" id="MF_00148">
    <property type="entry name" value="UDG"/>
    <property type="match status" value="1"/>
</dbReference>
<evidence type="ECO:0000256" key="6">
    <source>
        <dbReference type="ARBA" id="ARBA00023204"/>
    </source>
</evidence>
<dbReference type="SUPFAM" id="SSF52141">
    <property type="entry name" value="Uracil-DNA glycosylase-like"/>
    <property type="match status" value="1"/>
</dbReference>
<evidence type="ECO:0000256" key="5">
    <source>
        <dbReference type="ARBA" id="ARBA00022801"/>
    </source>
</evidence>
<keyword evidence="4 7" id="KW-0227">DNA damage</keyword>
<dbReference type="GO" id="GO:0005634">
    <property type="term" value="C:nucleus"/>
    <property type="evidence" value="ECO:0007669"/>
    <property type="project" value="UniProtKB-SubCell"/>
</dbReference>
<evidence type="ECO:0000256" key="9">
    <source>
        <dbReference type="RuleBase" id="RU003780"/>
    </source>
</evidence>
<dbReference type="InterPro" id="IPR005122">
    <property type="entry name" value="Uracil-DNA_glycosylase-like"/>
</dbReference>
<keyword evidence="5 7" id="KW-0378">Hydrolase</keyword>
<dbReference type="EC" id="3.2.2.27" evidence="3 7"/>
<keyword evidence="7" id="KW-0539">Nucleus</keyword>
<organism evidence="11 12">
    <name type="scientific">Strongyloides venezuelensis</name>
    <name type="common">Threadworm</name>
    <dbReference type="NCBI Taxonomy" id="75913"/>
    <lineage>
        <taxon>Eukaryota</taxon>
        <taxon>Metazoa</taxon>
        <taxon>Ecdysozoa</taxon>
        <taxon>Nematoda</taxon>
        <taxon>Chromadorea</taxon>
        <taxon>Rhabditida</taxon>
        <taxon>Tylenchina</taxon>
        <taxon>Panagrolaimomorpha</taxon>
        <taxon>Strongyloidoidea</taxon>
        <taxon>Strongyloididae</taxon>
        <taxon>Strongyloides</taxon>
    </lineage>
</organism>
<dbReference type="WBParaSite" id="SVE_0864100.1">
    <property type="protein sequence ID" value="SVE_0864100.1"/>
    <property type="gene ID" value="SVE_0864100"/>
</dbReference>
<keyword evidence="6 7" id="KW-0234">DNA repair</keyword>
<feature type="active site" description="Proton acceptor" evidence="7 8">
    <location>
        <position position="151"/>
    </location>
</feature>
<evidence type="ECO:0000256" key="1">
    <source>
        <dbReference type="ARBA" id="ARBA00001400"/>
    </source>
</evidence>
<evidence type="ECO:0000256" key="8">
    <source>
        <dbReference type="PROSITE-ProRule" id="PRU10072"/>
    </source>
</evidence>
<reference evidence="12" key="2">
    <citation type="submission" date="2015-08" db="UniProtKB">
        <authorList>
            <consortium name="WormBaseParasite"/>
        </authorList>
    </citation>
    <scope>IDENTIFICATION</scope>
</reference>
<dbReference type="GO" id="GO:0004844">
    <property type="term" value="F:uracil DNA N-glycosylase activity"/>
    <property type="evidence" value="ECO:0007669"/>
    <property type="project" value="UniProtKB-UniRule"/>
</dbReference>
<dbReference type="Pfam" id="PF03167">
    <property type="entry name" value="UDG"/>
    <property type="match status" value="1"/>
</dbReference>
<feature type="domain" description="Uracil-DNA glycosylase-like" evidence="10">
    <location>
        <begin position="136"/>
        <end position="297"/>
    </location>
</feature>
<dbReference type="Gene3D" id="3.40.470.10">
    <property type="entry name" value="Uracil-DNA glycosylase-like domain"/>
    <property type="match status" value="1"/>
</dbReference>
<proteinExistence type="inferred from homology"/>
<dbReference type="PANTHER" id="PTHR11264:SF7">
    <property type="entry name" value="URACIL-DNA GLYCOSYLASE"/>
    <property type="match status" value="1"/>
</dbReference>
<accession>A0A0K0FIC2</accession>
<evidence type="ECO:0000256" key="4">
    <source>
        <dbReference type="ARBA" id="ARBA00022763"/>
    </source>
</evidence>
<dbReference type="InterPro" id="IPR018085">
    <property type="entry name" value="Ura-DNA_Glyclase_AS"/>
</dbReference>
<evidence type="ECO:0000256" key="7">
    <source>
        <dbReference type="HAMAP-Rule" id="MF_03166"/>
    </source>
</evidence>
<dbReference type="STRING" id="75913.A0A0K0FIC2"/>
<dbReference type="NCBIfam" id="TIGR00628">
    <property type="entry name" value="ung"/>
    <property type="match status" value="1"/>
</dbReference>
<dbReference type="Proteomes" id="UP000035680">
    <property type="component" value="Unassembled WGS sequence"/>
</dbReference>
<dbReference type="CDD" id="cd10027">
    <property type="entry name" value="UDG-F1-like"/>
    <property type="match status" value="1"/>
</dbReference>
<comment type="similarity">
    <text evidence="2 7 9">Belongs to the uracil-DNA glycosylase (UDG) superfamily. UNG family.</text>
</comment>
<dbReference type="PANTHER" id="PTHR11264">
    <property type="entry name" value="URACIL-DNA GLYCOSYLASE"/>
    <property type="match status" value="1"/>
</dbReference>
<keyword evidence="11" id="KW-1185">Reference proteome</keyword>
<dbReference type="NCBIfam" id="NF003588">
    <property type="entry name" value="PRK05254.1-1"/>
    <property type="match status" value="1"/>
</dbReference>
<dbReference type="NCBIfam" id="NF003592">
    <property type="entry name" value="PRK05254.1-5"/>
    <property type="match status" value="1"/>
</dbReference>
<dbReference type="PROSITE" id="PS00130">
    <property type="entry name" value="U_DNA_GLYCOSYLASE"/>
    <property type="match status" value="1"/>
</dbReference>
<dbReference type="GO" id="GO:0005739">
    <property type="term" value="C:mitochondrion"/>
    <property type="evidence" value="ECO:0007669"/>
    <property type="project" value="UniProtKB-SubCell"/>
</dbReference>
<comment type="function">
    <text evidence="7 9">Excises uracil residues from the DNA which can arise as a result of misincorporation of dUMP residues by DNA polymerase or due to deamination of cytosine.</text>
</comment>
<comment type="subcellular location">
    <subcellularLocation>
        <location evidence="7">Mitochondrion</location>
    </subcellularLocation>
    <subcellularLocation>
        <location evidence="7">Nucleus</location>
    </subcellularLocation>
</comment>